<protein>
    <submittedName>
        <fullName evidence="5">Uncharacterized protein</fullName>
    </submittedName>
</protein>
<dbReference type="GO" id="GO:0006915">
    <property type="term" value="P:apoptotic process"/>
    <property type="evidence" value="ECO:0007669"/>
    <property type="project" value="TreeGrafter"/>
</dbReference>
<sequence length="263" mass="29595">TDATYINNNHSSLETMESTLELELQSYNMAHPKRGIAVIINNYTNRKGSEKDVKSLKAVLKHLQFDVRLLSDKTTVEIRHALKEVSKENHTNNDCLVIIAMAHGYNDRIKFEDDYLHIDELWTNFVGNKCPSLIGKLKLVFIQSCRGGKLDYGASIATVDARPGVEEPVDVKIPMYADLLVMYSSYEAHSSIRCPNEGSWFIQSLCQVLGANIAKTELQALLSHVSYLVSIRSNQTIDPQGKVIKQIPMVTSMLTKAFYFVPK</sequence>
<dbReference type="InterPro" id="IPR015917">
    <property type="entry name" value="Pept_C14A"/>
</dbReference>
<proteinExistence type="inferred from homology"/>
<dbReference type="GO" id="GO:0006508">
    <property type="term" value="P:proteolysis"/>
    <property type="evidence" value="ECO:0007669"/>
    <property type="project" value="InterPro"/>
</dbReference>
<dbReference type="EnsemblMetazoa" id="ACON012544-RA">
    <property type="protein sequence ID" value="ACON012544-PA"/>
    <property type="gene ID" value="ACON012544"/>
</dbReference>
<organism evidence="5 6">
    <name type="scientific">Anopheles coluzzii</name>
    <name type="common">African malaria mosquito</name>
    <dbReference type="NCBI Taxonomy" id="1518534"/>
    <lineage>
        <taxon>Eukaryota</taxon>
        <taxon>Metazoa</taxon>
        <taxon>Ecdysozoa</taxon>
        <taxon>Arthropoda</taxon>
        <taxon>Hexapoda</taxon>
        <taxon>Insecta</taxon>
        <taxon>Pterygota</taxon>
        <taxon>Neoptera</taxon>
        <taxon>Endopterygota</taxon>
        <taxon>Diptera</taxon>
        <taxon>Nematocera</taxon>
        <taxon>Culicoidea</taxon>
        <taxon>Culicidae</taxon>
        <taxon>Anophelinae</taxon>
        <taxon>Anopheles</taxon>
    </lineage>
</organism>
<evidence type="ECO:0000313" key="5">
    <source>
        <dbReference type="EnsemblMetazoa" id="ACON012544-PA"/>
    </source>
</evidence>
<dbReference type="PROSITE" id="PS50207">
    <property type="entry name" value="CASPASE_P10"/>
    <property type="match status" value="1"/>
</dbReference>
<dbReference type="PROSITE" id="PS50208">
    <property type="entry name" value="CASPASE_P20"/>
    <property type="match status" value="1"/>
</dbReference>
<dbReference type="PANTHER" id="PTHR10454:SF232">
    <property type="entry name" value="AT03047P-RELATED"/>
    <property type="match status" value="1"/>
</dbReference>
<dbReference type="Proteomes" id="UP001105220">
    <property type="component" value="Unplaced"/>
</dbReference>
<dbReference type="InterPro" id="IPR002398">
    <property type="entry name" value="Pept_C14"/>
</dbReference>
<dbReference type="VEuPathDB" id="VectorBase:ACMO_010197"/>
<accession>A0A6E8W6M7</accession>
<dbReference type="AlphaFoldDB" id="A0A6E8W6M7"/>
<comment type="similarity">
    <text evidence="1 2">Belongs to the peptidase C14A family.</text>
</comment>
<dbReference type="GO" id="GO:0004197">
    <property type="term" value="F:cysteine-type endopeptidase activity"/>
    <property type="evidence" value="ECO:0007669"/>
    <property type="project" value="InterPro"/>
</dbReference>
<feature type="domain" description="Caspase family p10" evidence="3">
    <location>
        <begin position="169"/>
        <end position="262"/>
    </location>
</feature>
<evidence type="ECO:0000259" key="3">
    <source>
        <dbReference type="PROSITE" id="PS50207"/>
    </source>
</evidence>
<dbReference type="Pfam" id="PF00656">
    <property type="entry name" value="Peptidase_C14"/>
    <property type="match status" value="1"/>
</dbReference>
<evidence type="ECO:0000259" key="4">
    <source>
        <dbReference type="PROSITE" id="PS50208"/>
    </source>
</evidence>
<evidence type="ECO:0000256" key="1">
    <source>
        <dbReference type="ARBA" id="ARBA00010134"/>
    </source>
</evidence>
<dbReference type="GO" id="GO:0005737">
    <property type="term" value="C:cytoplasm"/>
    <property type="evidence" value="ECO:0007669"/>
    <property type="project" value="TreeGrafter"/>
</dbReference>
<dbReference type="InterPro" id="IPR002138">
    <property type="entry name" value="Pept_C14_p10"/>
</dbReference>
<dbReference type="PRINTS" id="PR00376">
    <property type="entry name" value="IL1BCENZYME"/>
</dbReference>
<dbReference type="SMART" id="SM00115">
    <property type="entry name" value="CASc"/>
    <property type="match status" value="1"/>
</dbReference>
<evidence type="ECO:0000313" key="6">
    <source>
        <dbReference type="Proteomes" id="UP001105220"/>
    </source>
</evidence>
<dbReference type="PANTHER" id="PTHR10454">
    <property type="entry name" value="CASPASE"/>
    <property type="match status" value="1"/>
</dbReference>
<dbReference type="InterPro" id="IPR001309">
    <property type="entry name" value="Pept_C14_p20"/>
</dbReference>
<dbReference type="VEuPathDB" id="VectorBase:ACON012544"/>
<dbReference type="GO" id="GO:0043525">
    <property type="term" value="P:positive regulation of neuron apoptotic process"/>
    <property type="evidence" value="ECO:0007669"/>
    <property type="project" value="TreeGrafter"/>
</dbReference>
<dbReference type="Gene3D" id="3.40.50.1460">
    <property type="match status" value="1"/>
</dbReference>
<reference key="1">
    <citation type="journal article" date="2019" name="Genes (Basel)">
        <title>A High-Quality De novo Genome Assembly from a Single Mosquito Using PacBio Sequencing.</title>
        <authorList>
            <person name="Kingan S.B."/>
            <person name="Heaton H."/>
            <person name="Cudini J."/>
            <person name="Lambert C.C."/>
            <person name="Baybayan P."/>
            <person name="Galvin B.D."/>
            <person name="Durbin R."/>
            <person name="Korlach J."/>
            <person name="Lawniczak M.K.N."/>
        </authorList>
    </citation>
    <scope>NUCLEOTIDE SEQUENCE [LARGE SCALE GENOMIC DNA]</scope>
    <source>
        <strain>Mali-NIH</strain>
    </source>
</reference>
<dbReference type="FunFam" id="3.40.50.1460:FF:000027">
    <property type="entry name" value="GM16490"/>
    <property type="match status" value="1"/>
</dbReference>
<dbReference type="VEuPathDB" id="VectorBase:ACON2_039467"/>
<feature type="domain" description="Caspase family p20" evidence="4">
    <location>
        <begin position="33"/>
        <end position="149"/>
    </location>
</feature>
<dbReference type="InterPro" id="IPR011600">
    <property type="entry name" value="Pept_C14_caspase"/>
</dbReference>
<evidence type="ECO:0000256" key="2">
    <source>
        <dbReference type="RuleBase" id="RU003971"/>
    </source>
</evidence>
<keyword evidence="6" id="KW-1185">Reference proteome</keyword>
<name>A0A6E8W6M7_ANOCL</name>
<dbReference type="SUPFAM" id="SSF52129">
    <property type="entry name" value="Caspase-like"/>
    <property type="match status" value="1"/>
</dbReference>
<dbReference type="InterPro" id="IPR029030">
    <property type="entry name" value="Caspase-like_dom_sf"/>
</dbReference>
<reference evidence="5" key="2">
    <citation type="submission" date="2020-05" db="UniProtKB">
        <authorList>
            <consortium name="EnsemblMetazoa"/>
        </authorList>
    </citation>
    <scope>IDENTIFICATION</scope>
    <source>
        <strain evidence="5">Ngousso</strain>
    </source>
</reference>